<evidence type="ECO:0000313" key="1">
    <source>
        <dbReference type="EMBL" id="KAL0284782.1"/>
    </source>
</evidence>
<proteinExistence type="predicted"/>
<dbReference type="AlphaFoldDB" id="A0AAW2ISK0"/>
<gene>
    <name evidence="1" type="ORF">Sangu_2809000</name>
</gene>
<comment type="caution">
    <text evidence="1">The sequence shown here is derived from an EMBL/GenBank/DDBJ whole genome shotgun (WGS) entry which is preliminary data.</text>
</comment>
<protein>
    <submittedName>
        <fullName evidence="1">Uncharacterized protein</fullName>
    </submittedName>
</protein>
<dbReference type="PANTHER" id="PTHR10492:SF101">
    <property type="entry name" value="ATP-DEPENDENT DNA HELICASE"/>
    <property type="match status" value="1"/>
</dbReference>
<reference evidence="1" key="1">
    <citation type="submission" date="2020-06" db="EMBL/GenBank/DDBJ databases">
        <authorList>
            <person name="Li T."/>
            <person name="Hu X."/>
            <person name="Zhang T."/>
            <person name="Song X."/>
            <person name="Zhang H."/>
            <person name="Dai N."/>
            <person name="Sheng W."/>
            <person name="Hou X."/>
            <person name="Wei L."/>
        </authorList>
    </citation>
    <scope>NUCLEOTIDE SEQUENCE</scope>
    <source>
        <strain evidence="1">G01</strain>
        <tissue evidence="1">Leaf</tissue>
    </source>
</reference>
<accession>A0AAW2ISK0</accession>
<name>A0AAW2ISK0_9LAMI</name>
<dbReference type="PANTHER" id="PTHR10492">
    <property type="match status" value="1"/>
</dbReference>
<sequence>MYCSRNDSYPIYRRRNDHRSVALDNEGEVVVDNGWVVPYNPWLLLKYDCHINVEICSSIKSIKYVYKYVYKGPDCIVFEVRPGPVYDEISQYVDGRWIVRQRHYGEYSSSQ</sequence>
<reference evidence="1" key="2">
    <citation type="journal article" date="2024" name="Plant">
        <title>Genomic evolution and insights into agronomic trait innovations of Sesamum species.</title>
        <authorList>
            <person name="Miao H."/>
            <person name="Wang L."/>
            <person name="Qu L."/>
            <person name="Liu H."/>
            <person name="Sun Y."/>
            <person name="Le M."/>
            <person name="Wang Q."/>
            <person name="Wei S."/>
            <person name="Zheng Y."/>
            <person name="Lin W."/>
            <person name="Duan Y."/>
            <person name="Cao H."/>
            <person name="Xiong S."/>
            <person name="Wang X."/>
            <person name="Wei L."/>
            <person name="Li C."/>
            <person name="Ma Q."/>
            <person name="Ju M."/>
            <person name="Zhao R."/>
            <person name="Li G."/>
            <person name="Mu C."/>
            <person name="Tian Q."/>
            <person name="Mei H."/>
            <person name="Zhang T."/>
            <person name="Gao T."/>
            <person name="Zhang H."/>
        </authorList>
    </citation>
    <scope>NUCLEOTIDE SEQUENCE</scope>
    <source>
        <strain evidence="1">G01</strain>
    </source>
</reference>
<organism evidence="1">
    <name type="scientific">Sesamum angustifolium</name>
    <dbReference type="NCBI Taxonomy" id="2727405"/>
    <lineage>
        <taxon>Eukaryota</taxon>
        <taxon>Viridiplantae</taxon>
        <taxon>Streptophyta</taxon>
        <taxon>Embryophyta</taxon>
        <taxon>Tracheophyta</taxon>
        <taxon>Spermatophyta</taxon>
        <taxon>Magnoliopsida</taxon>
        <taxon>eudicotyledons</taxon>
        <taxon>Gunneridae</taxon>
        <taxon>Pentapetalae</taxon>
        <taxon>asterids</taxon>
        <taxon>lamiids</taxon>
        <taxon>Lamiales</taxon>
        <taxon>Pedaliaceae</taxon>
        <taxon>Sesamum</taxon>
    </lineage>
</organism>
<dbReference type="EMBL" id="JACGWK010001631">
    <property type="protein sequence ID" value="KAL0284782.1"/>
    <property type="molecule type" value="Genomic_DNA"/>
</dbReference>